<accession>A0A014MF80</accession>
<keyword evidence="3" id="KW-1185">Reference proteome</keyword>
<dbReference type="RefSeq" id="WP_043382653.1">
    <property type="nucleotide sequence ID" value="NZ_JBOK01000008.1"/>
</dbReference>
<evidence type="ECO:0000313" key="2">
    <source>
        <dbReference type="EMBL" id="EXU80406.1"/>
    </source>
</evidence>
<organism evidence="2 3">
    <name type="scientific">Comamonas aquatica DA1877</name>
    <dbReference type="NCBI Taxonomy" id="1457173"/>
    <lineage>
        <taxon>Bacteria</taxon>
        <taxon>Pseudomonadati</taxon>
        <taxon>Pseudomonadota</taxon>
        <taxon>Betaproteobacteria</taxon>
        <taxon>Burkholderiales</taxon>
        <taxon>Comamonadaceae</taxon>
        <taxon>Comamonas</taxon>
    </lineage>
</organism>
<comment type="caution">
    <text evidence="2">The sequence shown here is derived from an EMBL/GenBank/DDBJ whole genome shotgun (WGS) entry which is preliminary data.</text>
</comment>
<dbReference type="AlphaFoldDB" id="A0A014MF80"/>
<keyword evidence="1" id="KW-0175">Coiled coil</keyword>
<name>A0A014MF80_9BURK</name>
<evidence type="ECO:0000256" key="1">
    <source>
        <dbReference type="SAM" id="Coils"/>
    </source>
</evidence>
<evidence type="ECO:0000313" key="3">
    <source>
        <dbReference type="Proteomes" id="UP000020766"/>
    </source>
</evidence>
<dbReference type="Proteomes" id="UP000020766">
    <property type="component" value="Unassembled WGS sequence"/>
</dbReference>
<protein>
    <submittedName>
        <fullName evidence="2">Uncharacterized protein</fullName>
    </submittedName>
</protein>
<reference evidence="2 3" key="1">
    <citation type="submission" date="2014-01" db="EMBL/GenBank/DDBJ databases">
        <title>Interspecies Systems Biology Uncovers Metabolites Affecting C. elegans Gene Expression and Life History Traits.</title>
        <authorList>
            <person name="Watson E."/>
            <person name="Macneil L.T."/>
            <person name="Ritter A.D."/>
            <person name="Yilmaz L.S."/>
            <person name="Rosebrock A.P."/>
            <person name="Caudy A.A."/>
            <person name="Walhout A.J."/>
        </authorList>
    </citation>
    <scope>NUCLEOTIDE SEQUENCE [LARGE SCALE GENOMIC DNA]</scope>
    <source>
        <strain evidence="2 3">DA1877</strain>
    </source>
</reference>
<dbReference type="PATRIC" id="fig|1457173.3.peg.1656"/>
<gene>
    <name evidence="2" type="ORF">AX13_17065</name>
</gene>
<feature type="coiled-coil region" evidence="1">
    <location>
        <begin position="82"/>
        <end position="109"/>
    </location>
</feature>
<dbReference type="EMBL" id="JBOK01000008">
    <property type="protein sequence ID" value="EXU80406.1"/>
    <property type="molecule type" value="Genomic_DNA"/>
</dbReference>
<sequence length="149" mass="17211">MNKPCAKPGVLPDNPIRRMRLAARLLRGQHRELAQWLESAVQQHVYQGTDMDHTLGFAGTLGRSPRFDVLRARRNRLLTRALVVLHNDVQALHRELRRYEERVPAALRERAEPDPSWPLARQLIHRAYQQGLGVPGTLFGLRKALRHIR</sequence>
<proteinExistence type="predicted"/>